<dbReference type="InterPro" id="IPR036390">
    <property type="entry name" value="WH_DNA-bd_sf"/>
</dbReference>
<dbReference type="PANTHER" id="PTHR43537">
    <property type="entry name" value="TRANSCRIPTIONAL REGULATOR, GNTR FAMILY"/>
    <property type="match status" value="1"/>
</dbReference>
<dbReference type="CDD" id="cd07377">
    <property type="entry name" value="WHTH_GntR"/>
    <property type="match status" value="1"/>
</dbReference>
<keyword evidence="2" id="KW-0238">DNA-binding</keyword>
<evidence type="ECO:0000313" key="6">
    <source>
        <dbReference type="EMBL" id="MBO3273883.1"/>
    </source>
</evidence>
<keyword evidence="7" id="KW-1185">Reference proteome</keyword>
<evidence type="ECO:0000256" key="4">
    <source>
        <dbReference type="SAM" id="MobiDB-lite"/>
    </source>
</evidence>
<comment type="caution">
    <text evidence="6">The sequence shown here is derived from an EMBL/GenBank/DDBJ whole genome shotgun (WGS) entry which is preliminary data.</text>
</comment>
<dbReference type="SMART" id="SM00345">
    <property type="entry name" value="HTH_GNTR"/>
    <property type="match status" value="1"/>
</dbReference>
<feature type="region of interest" description="Disordered" evidence="4">
    <location>
        <begin position="1"/>
        <end position="20"/>
    </location>
</feature>
<dbReference type="RefSeq" id="WP_208311706.1">
    <property type="nucleotide sequence ID" value="NZ_JAELYA010000001.1"/>
</dbReference>
<gene>
    <name evidence="6" type="ORF">JFY56_01430</name>
</gene>
<evidence type="ECO:0000256" key="3">
    <source>
        <dbReference type="ARBA" id="ARBA00023163"/>
    </source>
</evidence>
<protein>
    <submittedName>
        <fullName evidence="6">GntR family transcriptional regulator</fullName>
    </submittedName>
</protein>
<dbReference type="SUPFAM" id="SSF48008">
    <property type="entry name" value="GntR ligand-binding domain-like"/>
    <property type="match status" value="1"/>
</dbReference>
<dbReference type="InterPro" id="IPR008920">
    <property type="entry name" value="TF_FadR/GntR_C"/>
</dbReference>
<dbReference type="InterPro" id="IPR036388">
    <property type="entry name" value="WH-like_DNA-bd_sf"/>
</dbReference>
<dbReference type="Gene3D" id="1.10.10.10">
    <property type="entry name" value="Winged helix-like DNA-binding domain superfamily/Winged helix DNA-binding domain"/>
    <property type="match status" value="1"/>
</dbReference>
<dbReference type="InterPro" id="IPR011711">
    <property type="entry name" value="GntR_C"/>
</dbReference>
<evidence type="ECO:0000256" key="1">
    <source>
        <dbReference type="ARBA" id="ARBA00023015"/>
    </source>
</evidence>
<dbReference type="SMART" id="SM00895">
    <property type="entry name" value="FCD"/>
    <property type="match status" value="1"/>
</dbReference>
<dbReference type="EMBL" id="JAELYA010000001">
    <property type="protein sequence ID" value="MBO3273883.1"/>
    <property type="molecule type" value="Genomic_DNA"/>
</dbReference>
<dbReference type="PROSITE" id="PS50949">
    <property type="entry name" value="HTH_GNTR"/>
    <property type="match status" value="1"/>
</dbReference>
<keyword evidence="1" id="KW-0805">Transcription regulation</keyword>
<feature type="domain" description="HTH gntR-type" evidence="5">
    <location>
        <begin position="20"/>
        <end position="87"/>
    </location>
</feature>
<dbReference type="Gene3D" id="1.20.120.530">
    <property type="entry name" value="GntR ligand-binding domain-like"/>
    <property type="match status" value="1"/>
</dbReference>
<dbReference type="SUPFAM" id="SSF46785">
    <property type="entry name" value="Winged helix' DNA-binding domain"/>
    <property type="match status" value="1"/>
</dbReference>
<organism evidence="6 7">
    <name type="scientific">Pseudomonas schmalbachii</name>
    <dbReference type="NCBI Taxonomy" id="2816993"/>
    <lineage>
        <taxon>Bacteria</taxon>
        <taxon>Pseudomonadati</taxon>
        <taxon>Pseudomonadota</taxon>
        <taxon>Gammaproteobacteria</taxon>
        <taxon>Pseudomonadales</taxon>
        <taxon>Pseudomonadaceae</taxon>
        <taxon>Pseudomonas</taxon>
    </lineage>
</organism>
<accession>A0ABS3TL48</accession>
<dbReference type="InterPro" id="IPR000524">
    <property type="entry name" value="Tscrpt_reg_HTH_GntR"/>
</dbReference>
<dbReference type="Pfam" id="PF07729">
    <property type="entry name" value="FCD"/>
    <property type="match status" value="1"/>
</dbReference>
<keyword evidence="3" id="KW-0804">Transcription</keyword>
<dbReference type="PANTHER" id="PTHR43537:SF53">
    <property type="entry name" value="HTH-TYPE TRANSCRIPTIONAL REPRESSOR NANR"/>
    <property type="match status" value="1"/>
</dbReference>
<name>A0ABS3TL48_9PSED</name>
<evidence type="ECO:0000256" key="2">
    <source>
        <dbReference type="ARBA" id="ARBA00023125"/>
    </source>
</evidence>
<sequence length="258" mass="28551">MTDQLQQFKKQPRNGKSRSGTQDEIVYAHIFDAILEQRLAPGTKLSEEALGEIFGVSRTIIRRALSRLAHEQVVLLRPNRGAVVASPSIDEARQILFARRTVERAITELAVDNASSEPMAELREMVKEEEASFARGDRGAGIRLSGEFHLKLAEMAKNAPLVSFQRSLVSQTSLIIAQYESGGRSHCSFDEHNEILDAIEKGDKEKAVTLMMHHMAHIDDKLNLESDAASGDLHAVFSHLLTSKKKPRRSKADADSAA</sequence>
<reference evidence="6 7" key="1">
    <citation type="submission" date="2020-12" db="EMBL/GenBank/DDBJ databases">
        <title>Pseudomonas schmalbachii sp. nov. isolated from millipede gut.</title>
        <authorList>
            <person name="Shelomi M."/>
        </authorList>
    </citation>
    <scope>NUCLEOTIDE SEQUENCE [LARGE SCALE GENOMIC DNA]</scope>
    <source>
        <strain evidence="6 7">Milli4</strain>
    </source>
</reference>
<dbReference type="Proteomes" id="UP000669060">
    <property type="component" value="Unassembled WGS sequence"/>
</dbReference>
<proteinExistence type="predicted"/>
<evidence type="ECO:0000259" key="5">
    <source>
        <dbReference type="PROSITE" id="PS50949"/>
    </source>
</evidence>
<dbReference type="Pfam" id="PF00392">
    <property type="entry name" value="GntR"/>
    <property type="match status" value="1"/>
</dbReference>
<evidence type="ECO:0000313" key="7">
    <source>
        <dbReference type="Proteomes" id="UP000669060"/>
    </source>
</evidence>